<proteinExistence type="inferred from homology"/>
<name>A0A4Y8MT33_9BURK</name>
<dbReference type="EMBL" id="SNVI01000002">
    <property type="protein sequence ID" value="TFE40495.1"/>
    <property type="molecule type" value="Genomic_DNA"/>
</dbReference>
<dbReference type="InterPro" id="IPR005064">
    <property type="entry name" value="BUG"/>
</dbReference>
<comment type="similarity">
    <text evidence="1">Belongs to the UPF0065 (bug) family.</text>
</comment>
<dbReference type="InterPro" id="IPR042100">
    <property type="entry name" value="Bug_dom1"/>
</dbReference>
<evidence type="ECO:0000313" key="2">
    <source>
        <dbReference type="EMBL" id="TFE40495.1"/>
    </source>
</evidence>
<reference evidence="2 3" key="1">
    <citation type="submission" date="2019-03" db="EMBL/GenBank/DDBJ databases">
        <title>Complete Genome Sequence of Paraburkholderia dipogonis ICMP 19430T, a Nitrogen-fixing Symbiont of the South African Invasive Legume Dipogon lignosus in New Zealand.</title>
        <authorList>
            <person name="De Meyer S.E."/>
        </authorList>
    </citation>
    <scope>NUCLEOTIDE SEQUENCE [LARGE SCALE GENOMIC DNA]</scope>
    <source>
        <strain evidence="2 3">ICMP 19430</strain>
    </source>
</reference>
<protein>
    <submittedName>
        <fullName evidence="2">Tripartite tricarboxylate transporter substrate binding protein</fullName>
    </submittedName>
</protein>
<dbReference type="PANTHER" id="PTHR42928:SF5">
    <property type="entry name" value="BLR1237 PROTEIN"/>
    <property type="match status" value="1"/>
</dbReference>
<evidence type="ECO:0000313" key="3">
    <source>
        <dbReference type="Proteomes" id="UP000297385"/>
    </source>
</evidence>
<dbReference type="Proteomes" id="UP000297385">
    <property type="component" value="Unassembled WGS sequence"/>
</dbReference>
<dbReference type="Pfam" id="PF03401">
    <property type="entry name" value="TctC"/>
    <property type="match status" value="1"/>
</dbReference>
<dbReference type="PIRSF" id="PIRSF017082">
    <property type="entry name" value="YflP"/>
    <property type="match status" value="1"/>
</dbReference>
<dbReference type="AlphaFoldDB" id="A0A4Y8MT33"/>
<sequence length="340" mass="36505">MRRLSRFRAFGPLLGVSMWMWILAAAFISGHAHAESYPVRPVRLLVGFNAAGATDTIARYYASKLSDVLRANVYIENRPGAYQMIAIRNLKSAPADGYTLFLITGSAASQYPGLQKDLPYDPVRDFSFIGLVGEAPGVIVASPSVPVAGISELVKYCKAHPASLNFGSSGIGSASHIQMEYLSSLAGIRMTHIPFKADAEIITALLSGSVQIGMTPIQGALPSIQNGMVRALAVTGNRRVASLPNVPALGEAKIAGLGNVDPYTYYVLVGPKGLPADVIQKLNSAINTVSHMPETVTYMHKLGYEPGISTPESVKDYVLRDTKKWTDFHAATNFDLHIGQ</sequence>
<accession>A0A4Y8MT33</accession>
<organism evidence="2 3">
    <name type="scientific">Paraburkholderia dipogonis</name>
    <dbReference type="NCBI Taxonomy" id="1211383"/>
    <lineage>
        <taxon>Bacteria</taxon>
        <taxon>Pseudomonadati</taxon>
        <taxon>Pseudomonadota</taxon>
        <taxon>Betaproteobacteria</taxon>
        <taxon>Burkholderiales</taxon>
        <taxon>Burkholderiaceae</taxon>
        <taxon>Paraburkholderia</taxon>
    </lineage>
</organism>
<dbReference type="Gene3D" id="3.40.190.10">
    <property type="entry name" value="Periplasmic binding protein-like II"/>
    <property type="match status" value="1"/>
</dbReference>
<comment type="caution">
    <text evidence="2">The sequence shown here is derived from an EMBL/GenBank/DDBJ whole genome shotgun (WGS) entry which is preliminary data.</text>
</comment>
<dbReference type="Gene3D" id="3.40.190.150">
    <property type="entry name" value="Bordetella uptake gene, domain 1"/>
    <property type="match status" value="1"/>
</dbReference>
<dbReference type="SUPFAM" id="SSF53850">
    <property type="entry name" value="Periplasmic binding protein-like II"/>
    <property type="match status" value="1"/>
</dbReference>
<evidence type="ECO:0000256" key="1">
    <source>
        <dbReference type="ARBA" id="ARBA00006987"/>
    </source>
</evidence>
<dbReference type="PANTHER" id="PTHR42928">
    <property type="entry name" value="TRICARBOXYLATE-BINDING PROTEIN"/>
    <property type="match status" value="1"/>
</dbReference>
<gene>
    <name evidence="2" type="ORF">E2553_27520</name>
</gene>